<dbReference type="PANTHER" id="PTHR31332">
    <property type="entry name" value="7-HYDROXYMETHYL CHLOROPHYLL A REDUCTASE, CHLOROPLASTIC"/>
    <property type="match status" value="1"/>
</dbReference>
<dbReference type="InterPro" id="IPR017896">
    <property type="entry name" value="4Fe4S_Fe-S-bd"/>
</dbReference>
<organism evidence="5 6">
    <name type="scientific">Methylobacter tundripaludum</name>
    <dbReference type="NCBI Taxonomy" id="173365"/>
    <lineage>
        <taxon>Bacteria</taxon>
        <taxon>Pseudomonadati</taxon>
        <taxon>Pseudomonadota</taxon>
        <taxon>Gammaproteobacteria</taxon>
        <taxon>Methylococcales</taxon>
        <taxon>Methylococcaceae</taxon>
        <taxon>Methylobacter</taxon>
    </lineage>
</organism>
<dbReference type="GO" id="GO:0052592">
    <property type="term" value="F:oxidoreductase activity, acting on CH or CH2 groups, with an iron-sulfur protein as acceptor"/>
    <property type="evidence" value="ECO:0007669"/>
    <property type="project" value="TreeGrafter"/>
</dbReference>
<comment type="caution">
    <text evidence="5">The sequence shown here is derived from an EMBL/GenBank/DDBJ whole genome shotgun (WGS) entry which is preliminary data.</text>
</comment>
<name>A0A2S6HE83_9GAMM</name>
<dbReference type="InterPro" id="IPR007516">
    <property type="entry name" value="Co_F420_Hydgase/DH_bsu_N"/>
</dbReference>
<feature type="domain" description="4Fe-4S ferredoxin-type" evidence="4">
    <location>
        <begin position="13"/>
        <end position="42"/>
    </location>
</feature>
<reference evidence="5 6" key="1">
    <citation type="submission" date="2018-02" db="EMBL/GenBank/DDBJ databases">
        <title>Subsurface microbial communities from deep shales in Ohio and West Virginia, USA.</title>
        <authorList>
            <person name="Wrighton K."/>
        </authorList>
    </citation>
    <scope>NUCLEOTIDE SEQUENCE [LARGE SCALE GENOMIC DNA]</scope>
    <source>
        <strain evidence="5 6">OWC-DMM</strain>
    </source>
</reference>
<dbReference type="Pfam" id="PF04432">
    <property type="entry name" value="FrhB_FdhB_C"/>
    <property type="match status" value="1"/>
</dbReference>
<proteinExistence type="predicted"/>
<evidence type="ECO:0000313" key="5">
    <source>
        <dbReference type="EMBL" id="PPK75703.1"/>
    </source>
</evidence>
<dbReference type="GO" id="GO:0051536">
    <property type="term" value="F:iron-sulfur cluster binding"/>
    <property type="evidence" value="ECO:0007669"/>
    <property type="project" value="UniProtKB-KW"/>
</dbReference>
<dbReference type="PROSITE" id="PS51379">
    <property type="entry name" value="4FE4S_FER_2"/>
    <property type="match status" value="2"/>
</dbReference>
<keyword evidence="2" id="KW-0408">Iron</keyword>
<protein>
    <submittedName>
        <fullName evidence="5">Coenzyme F420 hydrogenase subunit beta</fullName>
    </submittedName>
</protein>
<dbReference type="GO" id="GO:0046872">
    <property type="term" value="F:metal ion binding"/>
    <property type="evidence" value="ECO:0007669"/>
    <property type="project" value="UniProtKB-KW"/>
</dbReference>
<gene>
    <name evidence="5" type="ORF">B0F87_105175</name>
</gene>
<dbReference type="SUPFAM" id="SSF54862">
    <property type="entry name" value="4Fe-4S ferredoxins"/>
    <property type="match status" value="1"/>
</dbReference>
<dbReference type="PANTHER" id="PTHR31332:SF0">
    <property type="entry name" value="7-HYDROXYMETHYL CHLOROPHYLL A REDUCTASE, CHLOROPLASTIC"/>
    <property type="match status" value="1"/>
</dbReference>
<dbReference type="Pfam" id="PF12838">
    <property type="entry name" value="Fer4_7"/>
    <property type="match status" value="1"/>
</dbReference>
<dbReference type="EMBL" id="PTIZ01000005">
    <property type="protein sequence ID" value="PPK75703.1"/>
    <property type="molecule type" value="Genomic_DNA"/>
</dbReference>
<dbReference type="Proteomes" id="UP000240010">
    <property type="component" value="Unassembled WGS sequence"/>
</dbReference>
<accession>A0A2S6HE83</accession>
<evidence type="ECO:0000256" key="2">
    <source>
        <dbReference type="ARBA" id="ARBA00023004"/>
    </source>
</evidence>
<dbReference type="InterPro" id="IPR007525">
    <property type="entry name" value="FrhB_FdhB_C"/>
</dbReference>
<dbReference type="Gene3D" id="3.30.70.20">
    <property type="match status" value="1"/>
</dbReference>
<sequence length="418" mass="45959">MAAKLDKSRFTDVSDVVKWRLCLGCGACEYACPEKKIKLINFIDQGIRPVVLPTGDCSGCSDCVTVCPGVGVSHDPMMKTAEGVINMLTEGWGPVLEIWEGHATDKVIRFDGSSGGLASALALYCIENEGMRGVVHVGNDSEEQYKNKSTFSRTRDDILATTGSRYSPASPCDLFQAIEDAEGACVFIGKPCDLEGLRKTQSIRPGLSKNIGVAIGIFCAGTPSTQGTVDLLAKYGISHEDVEELRYRGRGWPGSFSVRLKSDAEWLELATYEEAWDFLQAYRPYRCHVCPDGTSEFADISCGDPWYRSIDADEPGKSLVLVRSEKGREIVKGAIKAGYIQLTPVEPEILERSQKELLRKRGAIWGRVTTMKTLGIPAPHFQGFSLLQNWLKLSGGQKIRSILGTAKRVITRNYFRPL</sequence>
<evidence type="ECO:0000259" key="4">
    <source>
        <dbReference type="PROSITE" id="PS51379"/>
    </source>
</evidence>
<keyword evidence="3" id="KW-0411">Iron-sulfur</keyword>
<dbReference type="Pfam" id="PF04422">
    <property type="entry name" value="FrhB_FdhB_N"/>
    <property type="match status" value="1"/>
</dbReference>
<evidence type="ECO:0000256" key="1">
    <source>
        <dbReference type="ARBA" id="ARBA00022723"/>
    </source>
</evidence>
<dbReference type="PROSITE" id="PS00198">
    <property type="entry name" value="4FE4S_FER_1"/>
    <property type="match status" value="2"/>
</dbReference>
<evidence type="ECO:0000313" key="6">
    <source>
        <dbReference type="Proteomes" id="UP000240010"/>
    </source>
</evidence>
<feature type="domain" description="4Fe-4S ferredoxin-type" evidence="4">
    <location>
        <begin position="47"/>
        <end position="77"/>
    </location>
</feature>
<dbReference type="AlphaFoldDB" id="A0A2S6HE83"/>
<dbReference type="InterPro" id="IPR017900">
    <property type="entry name" value="4Fe4S_Fe_S_CS"/>
</dbReference>
<evidence type="ECO:0000256" key="3">
    <source>
        <dbReference type="ARBA" id="ARBA00023014"/>
    </source>
</evidence>
<keyword evidence="1" id="KW-0479">Metal-binding</keyword>
<dbReference type="InterPro" id="IPR045220">
    <property type="entry name" value="FRHB/FDHB/HCAR-like"/>
</dbReference>